<dbReference type="PROSITE" id="PS50011">
    <property type="entry name" value="PROTEIN_KINASE_DOM"/>
    <property type="match status" value="1"/>
</dbReference>
<evidence type="ECO:0000256" key="7">
    <source>
        <dbReference type="ARBA" id="ARBA00022840"/>
    </source>
</evidence>
<comment type="catalytic activity">
    <reaction evidence="8 10">
        <text>L-threonyl-[protein] + ATP = O-phospho-L-threonyl-[protein] + ADP + H(+)</text>
        <dbReference type="Rhea" id="RHEA:46608"/>
        <dbReference type="Rhea" id="RHEA-COMP:11060"/>
        <dbReference type="Rhea" id="RHEA-COMP:11605"/>
        <dbReference type="ChEBI" id="CHEBI:15378"/>
        <dbReference type="ChEBI" id="CHEBI:30013"/>
        <dbReference type="ChEBI" id="CHEBI:30616"/>
        <dbReference type="ChEBI" id="CHEBI:61977"/>
        <dbReference type="ChEBI" id="CHEBI:456216"/>
        <dbReference type="EC" id="2.7.11.1"/>
    </reaction>
</comment>
<dbReference type="GO" id="GO:0004674">
    <property type="term" value="F:protein serine/threonine kinase activity"/>
    <property type="evidence" value="ECO:0007669"/>
    <property type="project" value="UniProtKB-KW"/>
</dbReference>
<evidence type="ECO:0000256" key="8">
    <source>
        <dbReference type="ARBA" id="ARBA00047899"/>
    </source>
</evidence>
<evidence type="ECO:0000256" key="5">
    <source>
        <dbReference type="ARBA" id="ARBA00022741"/>
    </source>
</evidence>
<dbReference type="PIRSF" id="PIRSF000605">
    <property type="entry name" value="Ribsml_S6_kin_1"/>
    <property type="match status" value="1"/>
</dbReference>
<keyword evidence="6 10" id="KW-0418">Kinase</keyword>
<feature type="binding site" evidence="12">
    <location>
        <begin position="71"/>
        <end position="79"/>
    </location>
    <ligand>
        <name>ATP</name>
        <dbReference type="ChEBI" id="CHEBI:30616"/>
    </ligand>
</feature>
<evidence type="ECO:0000256" key="11">
    <source>
        <dbReference type="PIRSR" id="PIRSR000605-50"/>
    </source>
</evidence>
<evidence type="ECO:0000256" key="12">
    <source>
        <dbReference type="PIRSR" id="PIRSR000605-51"/>
    </source>
</evidence>
<feature type="domain" description="AGC-kinase C-terminal" evidence="16">
    <location>
        <begin position="246"/>
        <end position="371"/>
    </location>
</feature>
<dbReference type="PANTHER" id="PTHR24351">
    <property type="entry name" value="RIBOSOMAL PROTEIN S6 KINASE"/>
    <property type="match status" value="1"/>
</dbReference>
<evidence type="ECO:0000256" key="3">
    <source>
        <dbReference type="ARBA" id="ARBA00022553"/>
    </source>
</evidence>
<dbReference type="PROSITE" id="PS51285">
    <property type="entry name" value="AGC_KINASE_CTER"/>
    <property type="match status" value="1"/>
</dbReference>
<protein>
    <recommendedName>
        <fullName evidence="10">Ribosomal protein S6 kinase</fullName>
        <ecNumber evidence="10">2.7.11.1</ecNumber>
    </recommendedName>
</protein>
<dbReference type="FunFam" id="3.30.200.20:FF:000686">
    <property type="entry name" value="Ribosomal protein S6 kinase"/>
    <property type="match status" value="1"/>
</dbReference>
<dbReference type="InterPro" id="IPR000719">
    <property type="entry name" value="Prot_kinase_dom"/>
</dbReference>
<keyword evidence="7 10" id="KW-0067">ATP-binding</keyword>
<evidence type="ECO:0000259" key="16">
    <source>
        <dbReference type="PROSITE" id="PS51285"/>
    </source>
</evidence>
<dbReference type="InterPro" id="IPR000961">
    <property type="entry name" value="AGC-kinase_C"/>
</dbReference>
<gene>
    <name evidence="17" type="ORF">E1301_Tti019053</name>
</gene>
<comment type="similarity">
    <text evidence="1 10">Belongs to the protein kinase superfamily. AGC Ser/Thr protein kinase family. S6 kinase subfamily.</text>
</comment>
<evidence type="ECO:0000256" key="9">
    <source>
        <dbReference type="ARBA" id="ARBA00048679"/>
    </source>
</evidence>
<name>A0A5A9MYG6_9TELE</name>
<dbReference type="PROSITE" id="PS00107">
    <property type="entry name" value="PROTEIN_KINASE_ATP"/>
    <property type="match status" value="1"/>
</dbReference>
<comment type="catalytic activity">
    <reaction evidence="9 10">
        <text>L-seryl-[protein] + ATP = O-phospho-L-seryl-[protein] + ADP + H(+)</text>
        <dbReference type="Rhea" id="RHEA:17989"/>
        <dbReference type="Rhea" id="RHEA-COMP:9863"/>
        <dbReference type="Rhea" id="RHEA-COMP:11604"/>
        <dbReference type="ChEBI" id="CHEBI:15378"/>
        <dbReference type="ChEBI" id="CHEBI:29999"/>
        <dbReference type="ChEBI" id="CHEBI:30616"/>
        <dbReference type="ChEBI" id="CHEBI:83421"/>
        <dbReference type="ChEBI" id="CHEBI:456216"/>
        <dbReference type="EC" id="2.7.11.1"/>
    </reaction>
</comment>
<dbReference type="Gene3D" id="3.30.200.20">
    <property type="entry name" value="Phosphorylase Kinase, domain 1"/>
    <property type="match status" value="1"/>
</dbReference>
<reference evidence="17 18" key="1">
    <citation type="journal article" date="2019" name="Mol. Ecol. Resour.">
        <title>Chromosome-level genome assembly of Triplophysa tibetana, a fish adapted to the harsh high-altitude environment of the Tibetan Plateau.</title>
        <authorList>
            <person name="Yang X."/>
            <person name="Liu H."/>
            <person name="Ma Z."/>
            <person name="Zou Y."/>
            <person name="Zou M."/>
            <person name="Mao Y."/>
            <person name="Li X."/>
            <person name="Wang H."/>
            <person name="Chen T."/>
            <person name="Wang W."/>
            <person name="Yang R."/>
        </authorList>
    </citation>
    <scope>NUCLEOTIDE SEQUENCE [LARGE SCALE GENOMIC DNA]</scope>
    <source>
        <strain evidence="17">TTIB1903HZAU</strain>
        <tissue evidence="17">Muscle</tissue>
    </source>
</reference>
<feature type="domain" description="Protein kinase" evidence="15">
    <location>
        <begin position="65"/>
        <end position="321"/>
    </location>
</feature>
<dbReference type="SMART" id="SM00220">
    <property type="entry name" value="S_TKc"/>
    <property type="match status" value="1"/>
</dbReference>
<dbReference type="GO" id="GO:0005524">
    <property type="term" value="F:ATP binding"/>
    <property type="evidence" value="ECO:0007669"/>
    <property type="project" value="UniProtKB-UniRule"/>
</dbReference>
<proteinExistence type="inferred from homology"/>
<evidence type="ECO:0000259" key="15">
    <source>
        <dbReference type="PROSITE" id="PS50011"/>
    </source>
</evidence>
<evidence type="ECO:0000256" key="13">
    <source>
        <dbReference type="PROSITE-ProRule" id="PRU10141"/>
    </source>
</evidence>
<keyword evidence="18" id="KW-1185">Reference proteome</keyword>
<keyword evidence="3" id="KW-0597">Phosphoprotein</keyword>
<dbReference type="SMART" id="SM00133">
    <property type="entry name" value="S_TK_X"/>
    <property type="match status" value="1"/>
</dbReference>
<dbReference type="GO" id="GO:0007165">
    <property type="term" value="P:signal transduction"/>
    <property type="evidence" value="ECO:0007669"/>
    <property type="project" value="InterPro"/>
</dbReference>
<dbReference type="Pfam" id="PF00069">
    <property type="entry name" value="Pkinase"/>
    <property type="match status" value="1"/>
</dbReference>
<evidence type="ECO:0000256" key="14">
    <source>
        <dbReference type="SAM" id="MobiDB-lite"/>
    </source>
</evidence>
<sequence>MAGVFDIDLDQPEETVSDDELEEAQINDLMDQCSGFEFNMDDCEKIEISEDNVNQGTENICPECFELLRVLGKGGYGKVFQVRKVSGAATGKIFAMKVLKKAMIVRNAKDTAHTKAERNILEEVKHPFIVDLIYAFQTGGKLYLILEYLSGGELFMQLEREGIFMEDTACFYLAEISMALGHLHQKGIIYRDLKPENIMLNNQGHVKLTDFGLCKESIHDGTVTHTFCGTIEYMAPEILMRSGHNRAVDWWSLGALMYDMLTGAPPFTGENRKKTIDKILKCKLNLPPYLTQEARDLLKRLLKRNASSRLGAGPGDATEVQQSAEDVSQFDSKFTSQPPVDSPDDSTLSESANQVFLGFTYVAPSVLENIKEKFSFEPKIRSPRRFLGSPRTPVSPLKFSGDCWPRGPALPEGASLQSPTELAMEVSNMDQMDVTASAEATAPLPIRQPAGSNMGQFKQQAYPVISKRPEHLRMNL</sequence>
<accession>A0A5A9MYG6</accession>
<dbReference type="EMBL" id="SOYY01000025">
    <property type="protein sequence ID" value="KAA0701885.1"/>
    <property type="molecule type" value="Genomic_DNA"/>
</dbReference>
<feature type="active site" description="Proton acceptor" evidence="11">
    <location>
        <position position="192"/>
    </location>
</feature>
<keyword evidence="2 10" id="KW-0723">Serine/threonine-protein kinase</keyword>
<comment type="caution">
    <text evidence="17">The sequence shown here is derived from an EMBL/GenBank/DDBJ whole genome shotgun (WGS) entry which is preliminary data.</text>
</comment>
<feature type="region of interest" description="Disordered" evidence="14">
    <location>
        <begin position="308"/>
        <end position="348"/>
    </location>
</feature>
<dbReference type="Pfam" id="PF00433">
    <property type="entry name" value="Pkinase_C"/>
    <property type="match status" value="1"/>
</dbReference>
<feature type="binding site" evidence="12 13">
    <location>
        <position position="97"/>
    </location>
    <ligand>
        <name>ATP</name>
        <dbReference type="ChEBI" id="CHEBI:30616"/>
    </ligand>
</feature>
<evidence type="ECO:0000256" key="10">
    <source>
        <dbReference type="PIRNR" id="PIRNR000605"/>
    </source>
</evidence>
<dbReference type="InterPro" id="IPR011009">
    <property type="entry name" value="Kinase-like_dom_sf"/>
</dbReference>
<evidence type="ECO:0000313" key="18">
    <source>
        <dbReference type="Proteomes" id="UP000324632"/>
    </source>
</evidence>
<evidence type="ECO:0000256" key="2">
    <source>
        <dbReference type="ARBA" id="ARBA00022527"/>
    </source>
</evidence>
<dbReference type="InterPro" id="IPR017892">
    <property type="entry name" value="Pkinase_C"/>
</dbReference>
<keyword evidence="5 10" id="KW-0547">Nucleotide-binding</keyword>
<dbReference type="SUPFAM" id="SSF56112">
    <property type="entry name" value="Protein kinase-like (PK-like)"/>
    <property type="match status" value="1"/>
</dbReference>
<organism evidence="17 18">
    <name type="scientific">Triplophysa tibetana</name>
    <dbReference type="NCBI Taxonomy" id="1572043"/>
    <lineage>
        <taxon>Eukaryota</taxon>
        <taxon>Metazoa</taxon>
        <taxon>Chordata</taxon>
        <taxon>Craniata</taxon>
        <taxon>Vertebrata</taxon>
        <taxon>Euteleostomi</taxon>
        <taxon>Actinopterygii</taxon>
        <taxon>Neopterygii</taxon>
        <taxon>Teleostei</taxon>
        <taxon>Ostariophysi</taxon>
        <taxon>Cypriniformes</taxon>
        <taxon>Nemacheilidae</taxon>
        <taxon>Triplophysa</taxon>
    </lineage>
</organism>
<dbReference type="Gene3D" id="1.10.510.10">
    <property type="entry name" value="Transferase(Phosphotransferase) domain 1"/>
    <property type="match status" value="1"/>
</dbReference>
<dbReference type="EC" id="2.7.11.1" evidence="10"/>
<dbReference type="GO" id="GO:0106310">
    <property type="term" value="F:protein serine kinase activity"/>
    <property type="evidence" value="ECO:0007669"/>
    <property type="project" value="RHEA"/>
</dbReference>
<dbReference type="InterPro" id="IPR008271">
    <property type="entry name" value="Ser/Thr_kinase_AS"/>
</dbReference>
<evidence type="ECO:0000256" key="1">
    <source>
        <dbReference type="ARBA" id="ARBA00009804"/>
    </source>
</evidence>
<feature type="compositionally biased region" description="Polar residues" evidence="14">
    <location>
        <begin position="319"/>
        <end position="348"/>
    </location>
</feature>
<dbReference type="PROSITE" id="PS00108">
    <property type="entry name" value="PROTEIN_KINASE_ST"/>
    <property type="match status" value="1"/>
</dbReference>
<dbReference type="Proteomes" id="UP000324632">
    <property type="component" value="Chromosome 25"/>
</dbReference>
<keyword evidence="4 10" id="KW-0808">Transferase</keyword>
<evidence type="ECO:0000313" key="17">
    <source>
        <dbReference type="EMBL" id="KAA0701885.1"/>
    </source>
</evidence>
<dbReference type="CDD" id="cd05584">
    <property type="entry name" value="STKc_p70S6K"/>
    <property type="match status" value="1"/>
</dbReference>
<dbReference type="InterPro" id="IPR017441">
    <property type="entry name" value="Protein_kinase_ATP_BS"/>
</dbReference>
<dbReference type="FunFam" id="1.10.510.10:FF:000092">
    <property type="entry name" value="Ribosomal protein S6 kinase"/>
    <property type="match status" value="1"/>
</dbReference>
<dbReference type="InterPro" id="IPR016238">
    <property type="entry name" value="Ribosomal_S6_kinase"/>
</dbReference>
<evidence type="ECO:0000256" key="4">
    <source>
        <dbReference type="ARBA" id="ARBA00022679"/>
    </source>
</evidence>
<dbReference type="AlphaFoldDB" id="A0A5A9MYG6"/>
<evidence type="ECO:0000256" key="6">
    <source>
        <dbReference type="ARBA" id="ARBA00022777"/>
    </source>
</evidence>